<comment type="caution">
    <text evidence="2">The sequence shown here is derived from an EMBL/GenBank/DDBJ whole genome shotgun (WGS) entry which is preliminary data.</text>
</comment>
<feature type="transmembrane region" description="Helical" evidence="1">
    <location>
        <begin position="20"/>
        <end position="42"/>
    </location>
</feature>
<evidence type="ECO:0000313" key="2">
    <source>
        <dbReference type="EMBL" id="KAG6598535.1"/>
    </source>
</evidence>
<protein>
    <submittedName>
        <fullName evidence="2">Uncharacterized protein</fullName>
    </submittedName>
</protein>
<keyword evidence="1" id="KW-0812">Transmembrane</keyword>
<proteinExistence type="predicted"/>
<keyword evidence="1" id="KW-1133">Transmembrane helix</keyword>
<dbReference type="AlphaFoldDB" id="A0AAV6NJF3"/>
<feature type="non-terminal residue" evidence="2">
    <location>
        <position position="1"/>
    </location>
</feature>
<reference evidence="2 3" key="1">
    <citation type="journal article" date="2021" name="Hortic Res">
        <title>The domestication of Cucurbita argyrosperma as revealed by the genome of its wild relative.</title>
        <authorList>
            <person name="Barrera-Redondo J."/>
            <person name="Sanchez-de la Vega G."/>
            <person name="Aguirre-Liguori J.A."/>
            <person name="Castellanos-Morales G."/>
            <person name="Gutierrez-Guerrero Y.T."/>
            <person name="Aguirre-Dugua X."/>
            <person name="Aguirre-Planter E."/>
            <person name="Tenaillon M.I."/>
            <person name="Lira-Saade R."/>
            <person name="Eguiarte L.E."/>
        </authorList>
    </citation>
    <scope>NUCLEOTIDE SEQUENCE [LARGE SCALE GENOMIC DNA]</scope>
    <source>
        <strain evidence="2">JBR-2021</strain>
    </source>
</reference>
<name>A0AAV6NJF3_9ROSI</name>
<dbReference type="EMBL" id="JAGKQH010000005">
    <property type="protein sequence ID" value="KAG6598535.1"/>
    <property type="molecule type" value="Genomic_DNA"/>
</dbReference>
<sequence>MPSPGHSGLLRYLLVSFHHYYLHFLILLCSCDVCQICGSYILTFRLVPVDIVLLDEVFGCSSVEKHQTISENHAMLERAVHGFQCLREAIMLAPQVWTAMFIRVTSIPENGALPPRCPTLPEPYLEHVPMNTLCLGAGMVTLGLSCLYQFWHLR</sequence>
<evidence type="ECO:0000313" key="3">
    <source>
        <dbReference type="Proteomes" id="UP000685013"/>
    </source>
</evidence>
<evidence type="ECO:0000256" key="1">
    <source>
        <dbReference type="SAM" id="Phobius"/>
    </source>
</evidence>
<keyword evidence="3" id="KW-1185">Reference proteome</keyword>
<keyword evidence="1" id="KW-0472">Membrane</keyword>
<gene>
    <name evidence="2" type="ORF">SDJN03_08313</name>
</gene>
<dbReference type="Proteomes" id="UP000685013">
    <property type="component" value="Chromosome 5"/>
</dbReference>
<accession>A0AAV6NJF3</accession>
<organism evidence="2 3">
    <name type="scientific">Cucurbita argyrosperma subsp. sororia</name>
    <dbReference type="NCBI Taxonomy" id="37648"/>
    <lineage>
        <taxon>Eukaryota</taxon>
        <taxon>Viridiplantae</taxon>
        <taxon>Streptophyta</taxon>
        <taxon>Embryophyta</taxon>
        <taxon>Tracheophyta</taxon>
        <taxon>Spermatophyta</taxon>
        <taxon>Magnoliopsida</taxon>
        <taxon>eudicotyledons</taxon>
        <taxon>Gunneridae</taxon>
        <taxon>Pentapetalae</taxon>
        <taxon>rosids</taxon>
        <taxon>fabids</taxon>
        <taxon>Cucurbitales</taxon>
        <taxon>Cucurbitaceae</taxon>
        <taxon>Cucurbiteae</taxon>
        <taxon>Cucurbita</taxon>
    </lineage>
</organism>